<sequence>MAPWIVNNTESPESQATTSTAMSTPQLLSLAGKTIAITGGARGIGITLAMAVVESGGNVACLDILETPAPAEWAHLQKLASANKVVASYNHCDVTNETAVEAVMESVAADAEVLGSPFWGTIACAGVQQTIPALDYPSLDFERILKVNVTGVFNTCKHAARILHKAKRPGSIVIIASMSGNIANRGLYCTAYNASKAAAQQMCRSLAQEWGQFGIRVNSISPGYIVTPMTDQLLAERPELEETWKQGALLGRFGRPEDLKLPAVFLLSEGAAFMHGSDLRVDGGHCASA</sequence>
<dbReference type="PRINTS" id="PR00081">
    <property type="entry name" value="GDHRDH"/>
</dbReference>
<dbReference type="EMBL" id="LSBJ02000005">
    <property type="protein sequence ID" value="OAQ64060.1"/>
    <property type="molecule type" value="Genomic_DNA"/>
</dbReference>
<reference evidence="5 6" key="1">
    <citation type="journal article" date="2016" name="PLoS Pathog.">
        <title>Biosynthesis of antibiotic leucinostatins in bio-control fungus Purpureocillium lilacinum and their inhibition on phytophthora revealed by genome mining.</title>
        <authorList>
            <person name="Wang G."/>
            <person name="Liu Z."/>
            <person name="Lin R."/>
            <person name="Li E."/>
            <person name="Mao Z."/>
            <person name="Ling J."/>
            <person name="Yang Y."/>
            <person name="Yin W.B."/>
            <person name="Xie B."/>
        </authorList>
    </citation>
    <scope>NUCLEOTIDE SEQUENCE [LARGE SCALE GENOMIC DNA]</scope>
    <source>
        <strain evidence="5">170</strain>
    </source>
</reference>
<gene>
    <name evidence="5" type="ORF">VFPPC_05403</name>
</gene>
<evidence type="ECO:0000313" key="6">
    <source>
        <dbReference type="Proteomes" id="UP000078397"/>
    </source>
</evidence>
<keyword evidence="6" id="KW-1185">Reference proteome</keyword>
<dbReference type="PROSITE" id="PS00061">
    <property type="entry name" value="ADH_SHORT"/>
    <property type="match status" value="1"/>
</dbReference>
<proteinExistence type="inferred from homology"/>
<accession>A0A179FFJ0</accession>
<dbReference type="GO" id="GO:0050664">
    <property type="term" value="F:oxidoreductase activity, acting on NAD(P)H, oxygen as acceptor"/>
    <property type="evidence" value="ECO:0007669"/>
    <property type="project" value="TreeGrafter"/>
</dbReference>
<protein>
    <submittedName>
        <fullName evidence="5">Short chain dehydrogenase</fullName>
    </submittedName>
</protein>
<dbReference type="Pfam" id="PF13561">
    <property type="entry name" value="adh_short_C2"/>
    <property type="match status" value="1"/>
</dbReference>
<dbReference type="Gene3D" id="3.40.50.720">
    <property type="entry name" value="NAD(P)-binding Rossmann-like Domain"/>
    <property type="match status" value="1"/>
</dbReference>
<dbReference type="InterPro" id="IPR002347">
    <property type="entry name" value="SDR_fam"/>
</dbReference>
<dbReference type="Proteomes" id="UP000078397">
    <property type="component" value="Unassembled WGS sequence"/>
</dbReference>
<organism evidence="5 6">
    <name type="scientific">Pochonia chlamydosporia 170</name>
    <dbReference type="NCBI Taxonomy" id="1380566"/>
    <lineage>
        <taxon>Eukaryota</taxon>
        <taxon>Fungi</taxon>
        <taxon>Dikarya</taxon>
        <taxon>Ascomycota</taxon>
        <taxon>Pezizomycotina</taxon>
        <taxon>Sordariomycetes</taxon>
        <taxon>Hypocreomycetidae</taxon>
        <taxon>Hypocreales</taxon>
        <taxon>Clavicipitaceae</taxon>
        <taxon>Pochonia</taxon>
    </lineage>
</organism>
<evidence type="ECO:0000256" key="1">
    <source>
        <dbReference type="ARBA" id="ARBA00006484"/>
    </source>
</evidence>
<dbReference type="PANTHER" id="PTHR43008:SF9">
    <property type="entry name" value="OXIDOREDUCTASE"/>
    <property type="match status" value="1"/>
</dbReference>
<dbReference type="KEGG" id="pchm:VFPPC_05403"/>
<evidence type="ECO:0000256" key="3">
    <source>
        <dbReference type="ARBA" id="ARBA00023002"/>
    </source>
</evidence>
<dbReference type="OrthoDB" id="1669814at2759"/>
<dbReference type="GO" id="GO:0016616">
    <property type="term" value="F:oxidoreductase activity, acting on the CH-OH group of donors, NAD or NADP as acceptor"/>
    <property type="evidence" value="ECO:0007669"/>
    <property type="project" value="UniProtKB-ARBA"/>
</dbReference>
<comment type="similarity">
    <text evidence="1">Belongs to the short-chain dehydrogenases/reductases (SDR) family.</text>
</comment>
<dbReference type="AlphaFoldDB" id="A0A179FFJ0"/>
<dbReference type="RefSeq" id="XP_018141374.1">
    <property type="nucleotide sequence ID" value="XM_018284605.1"/>
</dbReference>
<name>A0A179FFJ0_METCM</name>
<keyword evidence="2" id="KW-0521">NADP</keyword>
<evidence type="ECO:0000313" key="5">
    <source>
        <dbReference type="EMBL" id="OAQ64060.1"/>
    </source>
</evidence>
<feature type="region of interest" description="Disordered" evidence="4">
    <location>
        <begin position="1"/>
        <end position="21"/>
    </location>
</feature>
<dbReference type="SUPFAM" id="SSF51735">
    <property type="entry name" value="NAD(P)-binding Rossmann-fold domains"/>
    <property type="match status" value="1"/>
</dbReference>
<dbReference type="GeneID" id="28848599"/>
<dbReference type="InterPro" id="IPR036291">
    <property type="entry name" value="NAD(P)-bd_dom_sf"/>
</dbReference>
<dbReference type="InterPro" id="IPR020904">
    <property type="entry name" value="Sc_DH/Rdtase_CS"/>
</dbReference>
<dbReference type="STRING" id="1380566.A0A179FFJ0"/>
<dbReference type="FunFam" id="3.40.50.720:FF:000245">
    <property type="entry name" value="Short chain dehydrogenase, putative"/>
    <property type="match status" value="1"/>
</dbReference>
<evidence type="ECO:0000256" key="2">
    <source>
        <dbReference type="ARBA" id="ARBA00022857"/>
    </source>
</evidence>
<dbReference type="PANTHER" id="PTHR43008">
    <property type="entry name" value="BENZIL REDUCTASE"/>
    <property type="match status" value="1"/>
</dbReference>
<evidence type="ECO:0000256" key="4">
    <source>
        <dbReference type="SAM" id="MobiDB-lite"/>
    </source>
</evidence>
<keyword evidence="3" id="KW-0560">Oxidoreductase</keyword>
<comment type="caution">
    <text evidence="5">The sequence shown here is derived from an EMBL/GenBank/DDBJ whole genome shotgun (WGS) entry which is preliminary data.</text>
</comment>